<dbReference type="GO" id="GO:0000166">
    <property type="term" value="F:nucleotide binding"/>
    <property type="evidence" value="ECO:0007669"/>
    <property type="project" value="UniProtKB-KW"/>
</dbReference>
<dbReference type="InterPro" id="IPR011032">
    <property type="entry name" value="GroES-like_sf"/>
</dbReference>
<evidence type="ECO:0000256" key="4">
    <source>
        <dbReference type="ARBA" id="ARBA00023002"/>
    </source>
</evidence>
<dbReference type="Pfam" id="PF08240">
    <property type="entry name" value="ADH_N"/>
    <property type="match status" value="1"/>
</dbReference>
<keyword evidence="2" id="KW-0547">Nucleotide-binding</keyword>
<name>A0A4R8PR39_9PEZI</name>
<dbReference type="InterPro" id="IPR013154">
    <property type="entry name" value="ADH-like_N"/>
</dbReference>
<protein>
    <submittedName>
        <fullName evidence="6">Trans-enoyl reductase ccsC</fullName>
    </submittedName>
</protein>
<dbReference type="Gene3D" id="3.40.50.720">
    <property type="entry name" value="NAD(P)-binding Rossmann-like Domain"/>
    <property type="match status" value="1"/>
</dbReference>
<dbReference type="InterPro" id="IPR047122">
    <property type="entry name" value="Trans-enoyl_RdTase-like"/>
</dbReference>
<keyword evidence="3" id="KW-0521">NADP</keyword>
<organism evidence="6 7">
    <name type="scientific">Colletotrichum spinosum</name>
    <dbReference type="NCBI Taxonomy" id="1347390"/>
    <lineage>
        <taxon>Eukaryota</taxon>
        <taxon>Fungi</taxon>
        <taxon>Dikarya</taxon>
        <taxon>Ascomycota</taxon>
        <taxon>Pezizomycotina</taxon>
        <taxon>Sordariomycetes</taxon>
        <taxon>Hypocreomycetidae</taxon>
        <taxon>Glomerellales</taxon>
        <taxon>Glomerellaceae</taxon>
        <taxon>Colletotrichum</taxon>
        <taxon>Colletotrichum orbiculare species complex</taxon>
    </lineage>
</organism>
<comment type="similarity">
    <text evidence="1">Belongs to the zinc-containing alcohol dehydrogenase family.</text>
</comment>
<dbReference type="GO" id="GO:0016651">
    <property type="term" value="F:oxidoreductase activity, acting on NAD(P)H"/>
    <property type="evidence" value="ECO:0007669"/>
    <property type="project" value="InterPro"/>
</dbReference>
<feature type="domain" description="Enoyl reductase (ER)" evidence="5">
    <location>
        <begin position="13"/>
        <end position="359"/>
    </location>
</feature>
<evidence type="ECO:0000256" key="1">
    <source>
        <dbReference type="ARBA" id="ARBA00008072"/>
    </source>
</evidence>
<evidence type="ECO:0000256" key="3">
    <source>
        <dbReference type="ARBA" id="ARBA00022857"/>
    </source>
</evidence>
<dbReference type="PANTHER" id="PTHR45348">
    <property type="entry name" value="HYPOTHETICAL OXIDOREDUCTASE (EUROFUNG)"/>
    <property type="match status" value="1"/>
</dbReference>
<dbReference type="SUPFAM" id="SSF51735">
    <property type="entry name" value="NAD(P)-binding Rossmann-fold domains"/>
    <property type="match status" value="1"/>
</dbReference>
<dbReference type="Proteomes" id="UP000295083">
    <property type="component" value="Unassembled WGS sequence"/>
</dbReference>
<dbReference type="EMBL" id="QAPG01001236">
    <property type="protein sequence ID" value="TDZ28142.1"/>
    <property type="molecule type" value="Genomic_DNA"/>
</dbReference>
<proteinExistence type="inferred from homology"/>
<comment type="caution">
    <text evidence="6">The sequence shown here is derived from an EMBL/GenBank/DDBJ whole genome shotgun (WGS) entry which is preliminary data.</text>
</comment>
<sequence length="363" mass="40006">MLIPATRTAVVQGDDRCLRIDHDVPMPHPRANELLVQVHAVAINPCDHKMYERFPSPGTVDGCDFAGVVVALGCDVATFSVGDRVCGAVHGSNPSRPESGTFAQYTVSEADFTLKLPPSMSFREAAGLGTTGLSTLGMAIYKGLMLPGTPMEPAERARVVLVHGASSSVGTMALQLLRLSVLVRVVLMIGHVPIATCSPRNFNLVRKYGAEEVFDYHDPDCGKKIKQYTRNTLAYVIDPFTDLKSVALCYEAMGRAGGRYACLEMYPDYALERRSIKLFFVMGMAILGHRLDLDYGYERDEDPELRAFGVRWYRDLQKLMDQGRLRPHPLKELEGGLEGILRGVEMLKNKEVSGQKLIVALEA</sequence>
<reference evidence="6 7" key="1">
    <citation type="submission" date="2018-11" db="EMBL/GenBank/DDBJ databases">
        <title>Genome sequence and assembly of Colletotrichum spinosum.</title>
        <authorList>
            <person name="Gan P."/>
            <person name="Shirasu K."/>
        </authorList>
    </citation>
    <scope>NUCLEOTIDE SEQUENCE [LARGE SCALE GENOMIC DNA]</scope>
    <source>
        <strain evidence="6 7">CBS 515.97</strain>
    </source>
</reference>
<dbReference type="InterPro" id="IPR020843">
    <property type="entry name" value="ER"/>
</dbReference>
<dbReference type="SMART" id="SM00829">
    <property type="entry name" value="PKS_ER"/>
    <property type="match status" value="1"/>
</dbReference>
<evidence type="ECO:0000313" key="6">
    <source>
        <dbReference type="EMBL" id="TDZ28142.1"/>
    </source>
</evidence>
<keyword evidence="4" id="KW-0560">Oxidoreductase</keyword>
<dbReference type="CDD" id="cd08249">
    <property type="entry name" value="enoyl_reductase_like"/>
    <property type="match status" value="1"/>
</dbReference>
<gene>
    <name evidence="6" type="primary">ccsC</name>
    <name evidence="6" type="ORF">C8035_v009886</name>
</gene>
<evidence type="ECO:0000259" key="5">
    <source>
        <dbReference type="SMART" id="SM00829"/>
    </source>
</evidence>
<dbReference type="PANTHER" id="PTHR45348:SF1">
    <property type="entry name" value="TRANS-ENOYL REDUCTASE STHE"/>
    <property type="match status" value="1"/>
</dbReference>
<accession>A0A4R8PR39</accession>
<dbReference type="Gene3D" id="3.90.180.10">
    <property type="entry name" value="Medium-chain alcohol dehydrogenases, catalytic domain"/>
    <property type="match status" value="1"/>
</dbReference>
<dbReference type="AlphaFoldDB" id="A0A4R8PR39"/>
<dbReference type="InterPro" id="IPR036291">
    <property type="entry name" value="NAD(P)-bd_dom_sf"/>
</dbReference>
<evidence type="ECO:0000313" key="7">
    <source>
        <dbReference type="Proteomes" id="UP000295083"/>
    </source>
</evidence>
<keyword evidence="7" id="KW-1185">Reference proteome</keyword>
<evidence type="ECO:0000256" key="2">
    <source>
        <dbReference type="ARBA" id="ARBA00022741"/>
    </source>
</evidence>
<dbReference type="SUPFAM" id="SSF50129">
    <property type="entry name" value="GroES-like"/>
    <property type="match status" value="1"/>
</dbReference>